<evidence type="ECO:0000313" key="2">
    <source>
        <dbReference type="Proteomes" id="UP000546464"/>
    </source>
</evidence>
<dbReference type="AlphaFoldDB" id="A0A842HH91"/>
<organism evidence="1 2">
    <name type="scientific">Ruficoccus amylovorans</name>
    <dbReference type="NCBI Taxonomy" id="1804625"/>
    <lineage>
        <taxon>Bacteria</taxon>
        <taxon>Pseudomonadati</taxon>
        <taxon>Verrucomicrobiota</taxon>
        <taxon>Opitutia</taxon>
        <taxon>Puniceicoccales</taxon>
        <taxon>Cerasicoccaceae</taxon>
        <taxon>Ruficoccus</taxon>
    </lineage>
</organism>
<sequence length="749" mass="80948">MVTPFPLWRDVCRFTRRLLPTFSLSWILNTRLLVLAVGLAGAGLPVALCGQDFERVPGTVIGYIEAPRRVFNEPMFPVYVCDPCIVVLPNGDYVATHACFDWGSSAKTSGTTWVYRSSDKGETWTLLTRLEGILRASLFVHDGDLYLLGPEAEGKAANIRKSTDNGETWTEPIDEFTGKLGLGRVGTPGTPVVHGGRIWIGAGRGFISAPVDADLMRADSWTGSNMADGNKGQPFGDRWLNKWGEGQVVAAPRTQVYVLPMIRNLQNTALIRAQNPKRVDFDASAPDAFPSLPGADKKFGVGYDEVSDKFYALTNPVLKIHEGVTTAALTRTGAAVVSSHDLIHWDVEKLFLYTPNIDSAEFGEGFQYFNFDFDGDDMVVASRTAFDVGDGERKPPRGHDSNLMTFHRIANFRQLKPEFVLVLDPATGRVNRYEKTQYMDAPLGAYALGEDFAEEPLGKVVAMGAADDGSVYLCEDGGRTLRFDRMGNFLAVVDSAPVKLGTGPLEVEPPEPGQRAWTRAGSGDWAELDNWFYWGRPDTLEETVWLGSASGEQCSVKMDTLFAVGGINFRNPHAYVIEGAGALSIGGERGGELRVVEGAHRINVPVTLAADTVCAVAAGCDLTLAGPLDLAGHTLTVDGEGTLTVAGEIIPAGGRLVVRGSSLLSFASGATLKPGCELVFEPSNVTEWAAGETSRLWQAAGPLAGKFKEITLPRLPKGLSWDRSKLYPSGEIRVVHSGEARSEDADVAR</sequence>
<keyword evidence="2" id="KW-1185">Reference proteome</keyword>
<dbReference type="EMBL" id="JACHVB010000052">
    <property type="protein sequence ID" value="MBC2595782.1"/>
    <property type="molecule type" value="Genomic_DNA"/>
</dbReference>
<gene>
    <name evidence="1" type="ORF">H5P28_16060</name>
</gene>
<accession>A0A842HH91</accession>
<protein>
    <submittedName>
        <fullName evidence="1">Exo-alpha-sialidase</fullName>
    </submittedName>
</protein>
<dbReference type="RefSeq" id="WP_185676713.1">
    <property type="nucleotide sequence ID" value="NZ_JACHVB010000052.1"/>
</dbReference>
<name>A0A842HH91_9BACT</name>
<proteinExistence type="predicted"/>
<dbReference type="CDD" id="cd15482">
    <property type="entry name" value="Sialidase_non-viral"/>
    <property type="match status" value="1"/>
</dbReference>
<evidence type="ECO:0000313" key="1">
    <source>
        <dbReference type="EMBL" id="MBC2595782.1"/>
    </source>
</evidence>
<dbReference type="Gene3D" id="2.120.10.10">
    <property type="match status" value="1"/>
</dbReference>
<dbReference type="SUPFAM" id="SSF50939">
    <property type="entry name" value="Sialidases"/>
    <property type="match status" value="1"/>
</dbReference>
<comment type="caution">
    <text evidence="1">The sequence shown here is derived from an EMBL/GenBank/DDBJ whole genome shotgun (WGS) entry which is preliminary data.</text>
</comment>
<dbReference type="InterPro" id="IPR036278">
    <property type="entry name" value="Sialidase_sf"/>
</dbReference>
<dbReference type="Proteomes" id="UP000546464">
    <property type="component" value="Unassembled WGS sequence"/>
</dbReference>
<reference evidence="1 2" key="1">
    <citation type="submission" date="2020-07" db="EMBL/GenBank/DDBJ databases">
        <authorList>
            <person name="Feng X."/>
        </authorList>
    </citation>
    <scope>NUCLEOTIDE SEQUENCE [LARGE SCALE GENOMIC DNA]</scope>
    <source>
        <strain evidence="1 2">JCM31066</strain>
    </source>
</reference>